<accession>A0A0X3Q402</accession>
<dbReference type="GO" id="GO:0015074">
    <property type="term" value="P:DNA integration"/>
    <property type="evidence" value="ECO:0007669"/>
    <property type="project" value="InterPro"/>
</dbReference>
<organism evidence="2">
    <name type="scientific">Schistocephalus solidus</name>
    <name type="common">Tapeworm</name>
    <dbReference type="NCBI Taxonomy" id="70667"/>
    <lineage>
        <taxon>Eukaryota</taxon>
        <taxon>Metazoa</taxon>
        <taxon>Spiralia</taxon>
        <taxon>Lophotrochozoa</taxon>
        <taxon>Platyhelminthes</taxon>
        <taxon>Cestoda</taxon>
        <taxon>Eucestoda</taxon>
        <taxon>Diphyllobothriidea</taxon>
        <taxon>Diphyllobothriidae</taxon>
        <taxon>Schistocephalus</taxon>
    </lineage>
</organism>
<protein>
    <submittedName>
        <fullName evidence="2">Transposon Tf2-6 polyprotein</fullName>
    </submittedName>
</protein>
<evidence type="ECO:0000259" key="1">
    <source>
        <dbReference type="PROSITE" id="PS50994"/>
    </source>
</evidence>
<proteinExistence type="predicted"/>
<dbReference type="InterPro" id="IPR036397">
    <property type="entry name" value="RNaseH_sf"/>
</dbReference>
<dbReference type="InterPro" id="IPR012337">
    <property type="entry name" value="RNaseH-like_sf"/>
</dbReference>
<reference evidence="2" key="1">
    <citation type="submission" date="2016-01" db="EMBL/GenBank/DDBJ databases">
        <title>Reference transcriptome for the parasite Schistocephalus solidus: insights into the molecular evolution of parasitism.</title>
        <authorList>
            <person name="Hebert F.O."/>
            <person name="Grambauer S."/>
            <person name="Barber I."/>
            <person name="Landry C.R."/>
            <person name="Aubin-Horth N."/>
        </authorList>
    </citation>
    <scope>NUCLEOTIDE SEQUENCE</scope>
</reference>
<gene>
    <name evidence="2" type="primary">TF26</name>
    <name evidence="2" type="ORF">TR148774</name>
</gene>
<dbReference type="InterPro" id="IPR001584">
    <property type="entry name" value="Integrase_cat-core"/>
</dbReference>
<sequence>MQSMITGFRGECVGLDIIGHLPITVRGYEYISVMTDYFTKLIESILLLHKDAQSVAYTITREWICRWGAPLSFHSDCDFNFNSRIFQEVCQLLDVHKTRTTPYRSAGNGLVESTRSTLKNILLAILQKDNK</sequence>
<dbReference type="InterPro" id="IPR050951">
    <property type="entry name" value="Retrovirus_Pol_polyprotein"/>
</dbReference>
<dbReference type="AlphaFoldDB" id="A0A0X3Q402"/>
<name>A0A0X3Q402_SCHSO</name>
<dbReference type="PANTHER" id="PTHR37984:SF15">
    <property type="entry name" value="INTEGRASE CATALYTIC DOMAIN-CONTAINING PROTEIN"/>
    <property type="match status" value="1"/>
</dbReference>
<dbReference type="Gene3D" id="3.30.420.10">
    <property type="entry name" value="Ribonuclease H-like superfamily/Ribonuclease H"/>
    <property type="match status" value="1"/>
</dbReference>
<dbReference type="SUPFAM" id="SSF53098">
    <property type="entry name" value="Ribonuclease H-like"/>
    <property type="match status" value="1"/>
</dbReference>
<dbReference type="Pfam" id="PF00665">
    <property type="entry name" value="rve"/>
    <property type="match status" value="1"/>
</dbReference>
<evidence type="ECO:0000313" key="2">
    <source>
        <dbReference type="EMBL" id="JAP58694.1"/>
    </source>
</evidence>
<dbReference type="EMBL" id="GEEE01004531">
    <property type="protein sequence ID" value="JAP58694.1"/>
    <property type="molecule type" value="Transcribed_RNA"/>
</dbReference>
<dbReference type="PANTHER" id="PTHR37984">
    <property type="entry name" value="PROTEIN CBG26694"/>
    <property type="match status" value="1"/>
</dbReference>
<dbReference type="PROSITE" id="PS50994">
    <property type="entry name" value="INTEGRASE"/>
    <property type="match status" value="1"/>
</dbReference>
<feature type="domain" description="Integrase catalytic" evidence="1">
    <location>
        <begin position="2"/>
        <end position="131"/>
    </location>
</feature>
<dbReference type="GO" id="GO:0003676">
    <property type="term" value="F:nucleic acid binding"/>
    <property type="evidence" value="ECO:0007669"/>
    <property type="project" value="InterPro"/>
</dbReference>